<dbReference type="AlphaFoldDB" id="A0A1H3TTE6"/>
<feature type="compositionally biased region" description="Polar residues" evidence="1">
    <location>
        <begin position="147"/>
        <end position="156"/>
    </location>
</feature>
<dbReference type="EMBL" id="FNPE01000032">
    <property type="protein sequence ID" value="SDZ53490.1"/>
    <property type="molecule type" value="Genomic_DNA"/>
</dbReference>
<protein>
    <submittedName>
        <fullName evidence="2">Uncharacterized protein</fullName>
    </submittedName>
</protein>
<gene>
    <name evidence="2" type="ORF">SAMN05421547_13258</name>
</gene>
<name>A0A1H3TTE6_9BURK</name>
<organism evidence="2 3">
    <name type="scientific">Delftia lacustris</name>
    <dbReference type="NCBI Taxonomy" id="558537"/>
    <lineage>
        <taxon>Bacteria</taxon>
        <taxon>Pseudomonadati</taxon>
        <taxon>Pseudomonadota</taxon>
        <taxon>Betaproteobacteria</taxon>
        <taxon>Burkholderiales</taxon>
        <taxon>Comamonadaceae</taxon>
        <taxon>Delftia</taxon>
    </lineage>
</organism>
<reference evidence="2 3" key="1">
    <citation type="submission" date="2016-10" db="EMBL/GenBank/DDBJ databases">
        <authorList>
            <person name="de Groot N.N."/>
        </authorList>
    </citation>
    <scope>NUCLEOTIDE SEQUENCE [LARGE SCALE GENOMIC DNA]</scope>
    <source>
        <strain evidence="2 3">LMG 24775</strain>
    </source>
</reference>
<feature type="region of interest" description="Disordered" evidence="1">
    <location>
        <begin position="114"/>
        <end position="156"/>
    </location>
</feature>
<evidence type="ECO:0000256" key="1">
    <source>
        <dbReference type="SAM" id="MobiDB-lite"/>
    </source>
</evidence>
<proteinExistence type="predicted"/>
<evidence type="ECO:0000313" key="2">
    <source>
        <dbReference type="EMBL" id="SDZ53490.1"/>
    </source>
</evidence>
<evidence type="ECO:0000313" key="3">
    <source>
        <dbReference type="Proteomes" id="UP000183417"/>
    </source>
</evidence>
<feature type="compositionally biased region" description="Low complexity" evidence="1">
    <location>
        <begin position="123"/>
        <end position="137"/>
    </location>
</feature>
<accession>A0A1H3TTE6</accession>
<dbReference type="Proteomes" id="UP000183417">
    <property type="component" value="Unassembled WGS sequence"/>
</dbReference>
<sequence length="266" mass="29749">MARSRNIKPGFFTNEDLVELNFGTRLLFAGLWTLADREGRLEDRPKKIKIGVFPADNVDVEAMLQELHEAKFVVRYEVDGSRYVQIANWSKHQNPHHTEKASEIPGIDGVVTVKDGGKAGGNPADSLIPDSLSSDSLKPADKPATTAKPSRSSAGQKTLKAYLAECEEQGVKPVPDDHAIRTFMAKAGICDEMQQLAWMRFREEHTTGTRKDKRQKDWPATFANSVKDRWYRLWFIQANGPAQWTTEGLQAKRVADAANEDQQEAA</sequence>